<keyword evidence="2" id="KW-0479">Metal-binding</keyword>
<dbReference type="PROSITE" id="PS51471">
    <property type="entry name" value="FE2OG_OXY"/>
    <property type="match status" value="1"/>
</dbReference>
<dbReference type="PANTHER" id="PTHR24014:SF4">
    <property type="entry name" value="2-OXOGLUTARATE AND IRON-DEPENDENT OXYGENASE DOMAIN-CONTAINING PROTEIN 2"/>
    <property type="match status" value="1"/>
</dbReference>
<dbReference type="Proteomes" id="UP001189429">
    <property type="component" value="Unassembled WGS sequence"/>
</dbReference>
<keyword evidence="10" id="KW-1185">Reference proteome</keyword>
<keyword evidence="5" id="KW-0560">Oxidoreductase</keyword>
<sequence length="360" mass="38860">GQQEDGARARARRAMARGAARRRGLAARAEAAAAVGGALLRAPPCCAASGALPAPGPTGASALERARALTAPAPSRTKRGEFEGHEFWEQHDALLAEAWSELRPRRPALYEFGPGFEGRYVHGDLREAAAAARRGAGEAAAWSLFDEVVPGVFASDRLFTDLFLSDLLEELEHIESSGIPRRRPNGMNRYGVILDQVGLEPCLQGLVAKYVRPLAGMLFPELITATDAEEHYAFSVRYEAGGDTELAKHGDAAVATLNLCLGRLGWTGGELEFFDYEASGIYALPRPASKGNVTFRPGMAVIHRGQHHHRALRLRSGMRTNVVVWLFARHGVVRVAPYAPGEQLSASQRWGQAAARGLEL</sequence>
<feature type="non-terminal residue" evidence="9">
    <location>
        <position position="1"/>
    </location>
</feature>
<feature type="compositionally biased region" description="Basic residues" evidence="7">
    <location>
        <begin position="9"/>
        <end position="22"/>
    </location>
</feature>
<dbReference type="Pfam" id="PF25238">
    <property type="entry name" value="OGFOD2-like"/>
    <property type="match status" value="1"/>
</dbReference>
<evidence type="ECO:0000256" key="1">
    <source>
        <dbReference type="ARBA" id="ARBA00001961"/>
    </source>
</evidence>
<dbReference type="PANTHER" id="PTHR24014">
    <property type="entry name" value="2-OXOGLUTARATE AND IRON-DEPENDENT OXYGENASE DOMAIN-CONTAINING PROTEIN 2"/>
    <property type="match status" value="1"/>
</dbReference>
<evidence type="ECO:0000256" key="6">
    <source>
        <dbReference type="ARBA" id="ARBA00023004"/>
    </source>
</evidence>
<feature type="domain" description="Fe2OG dioxygenase" evidence="8">
    <location>
        <begin position="229"/>
        <end position="328"/>
    </location>
</feature>
<protein>
    <recommendedName>
        <fullName evidence="8">Fe2OG dioxygenase domain-containing protein</fullName>
    </recommendedName>
</protein>
<evidence type="ECO:0000256" key="7">
    <source>
        <dbReference type="SAM" id="MobiDB-lite"/>
    </source>
</evidence>
<evidence type="ECO:0000256" key="5">
    <source>
        <dbReference type="ARBA" id="ARBA00023002"/>
    </source>
</evidence>
<gene>
    <name evidence="9" type="ORF">PCOR1329_LOCUS73250</name>
</gene>
<dbReference type="InterPro" id="IPR006620">
    <property type="entry name" value="Pro_4_hyd_alph"/>
</dbReference>
<dbReference type="EMBL" id="CAUYUJ010019848">
    <property type="protein sequence ID" value="CAK0894116.1"/>
    <property type="molecule type" value="Genomic_DNA"/>
</dbReference>
<feature type="region of interest" description="Disordered" evidence="7">
    <location>
        <begin position="1"/>
        <end position="22"/>
    </location>
</feature>
<proteinExistence type="predicted"/>
<dbReference type="InterPro" id="IPR005123">
    <property type="entry name" value="Oxoglu/Fe-dep_dioxygenase_dom"/>
</dbReference>
<dbReference type="SMART" id="SM00702">
    <property type="entry name" value="P4Hc"/>
    <property type="match status" value="1"/>
</dbReference>
<accession>A0ABN9X444</accession>
<evidence type="ECO:0000256" key="2">
    <source>
        <dbReference type="ARBA" id="ARBA00022723"/>
    </source>
</evidence>
<evidence type="ECO:0000313" key="9">
    <source>
        <dbReference type="EMBL" id="CAK0894116.1"/>
    </source>
</evidence>
<evidence type="ECO:0000256" key="3">
    <source>
        <dbReference type="ARBA" id="ARBA00022896"/>
    </source>
</evidence>
<keyword evidence="4" id="KW-0223">Dioxygenase</keyword>
<evidence type="ECO:0000256" key="4">
    <source>
        <dbReference type="ARBA" id="ARBA00022964"/>
    </source>
</evidence>
<comment type="caution">
    <text evidence="9">The sequence shown here is derived from an EMBL/GenBank/DDBJ whole genome shotgun (WGS) entry which is preliminary data.</text>
</comment>
<evidence type="ECO:0000313" key="10">
    <source>
        <dbReference type="Proteomes" id="UP001189429"/>
    </source>
</evidence>
<evidence type="ECO:0000259" key="8">
    <source>
        <dbReference type="PROSITE" id="PS51471"/>
    </source>
</evidence>
<reference evidence="9" key="1">
    <citation type="submission" date="2023-10" db="EMBL/GenBank/DDBJ databases">
        <authorList>
            <person name="Chen Y."/>
            <person name="Shah S."/>
            <person name="Dougan E. K."/>
            <person name="Thang M."/>
            <person name="Chan C."/>
        </authorList>
    </citation>
    <scope>NUCLEOTIDE SEQUENCE [LARGE SCALE GENOMIC DNA]</scope>
</reference>
<keyword evidence="3" id="KW-0847">Vitamin C</keyword>
<comment type="cofactor">
    <cofactor evidence="1">
        <name>L-ascorbate</name>
        <dbReference type="ChEBI" id="CHEBI:38290"/>
    </cofactor>
</comment>
<organism evidence="9 10">
    <name type="scientific">Prorocentrum cordatum</name>
    <dbReference type="NCBI Taxonomy" id="2364126"/>
    <lineage>
        <taxon>Eukaryota</taxon>
        <taxon>Sar</taxon>
        <taxon>Alveolata</taxon>
        <taxon>Dinophyceae</taxon>
        <taxon>Prorocentrales</taxon>
        <taxon>Prorocentraceae</taxon>
        <taxon>Prorocentrum</taxon>
    </lineage>
</organism>
<keyword evidence="6" id="KW-0408">Iron</keyword>
<name>A0ABN9X444_9DINO</name>